<evidence type="ECO:0000313" key="2">
    <source>
        <dbReference type="EMBL" id="NBR94313.1"/>
    </source>
</evidence>
<dbReference type="SUPFAM" id="SSF53756">
    <property type="entry name" value="UDP-Glycosyltransferase/glycogen phosphorylase"/>
    <property type="match status" value="1"/>
</dbReference>
<evidence type="ECO:0000313" key="3">
    <source>
        <dbReference type="Proteomes" id="UP000740727"/>
    </source>
</evidence>
<accession>A0A965LL41</accession>
<name>A0A965LL41_9PROT</name>
<dbReference type="PANTHER" id="PTHR45947">
    <property type="entry name" value="SULFOQUINOVOSYL TRANSFERASE SQD2"/>
    <property type="match status" value="1"/>
</dbReference>
<organism evidence="2 3">
    <name type="scientific">Candidatus Fonsibacter lacus</name>
    <dbReference type="NCBI Taxonomy" id="2576439"/>
    <lineage>
        <taxon>Bacteria</taxon>
        <taxon>Pseudomonadati</taxon>
        <taxon>Pseudomonadota</taxon>
        <taxon>Alphaproteobacteria</taxon>
        <taxon>Candidatus Pelagibacterales</taxon>
        <taxon>Candidatus Pelagibacterales incertae sedis</taxon>
        <taxon>Candidatus Fonsibacter</taxon>
    </lineage>
</organism>
<gene>
    <name evidence="2" type="ORF">EBT44_05765</name>
</gene>
<dbReference type="Proteomes" id="UP000740727">
    <property type="component" value="Unassembled WGS sequence"/>
</dbReference>
<feature type="domain" description="Glycosyl transferase family 1" evidence="1">
    <location>
        <begin position="128"/>
        <end position="275"/>
    </location>
</feature>
<dbReference type="EMBL" id="RFXN01000100">
    <property type="protein sequence ID" value="NBR94313.1"/>
    <property type="molecule type" value="Genomic_DNA"/>
</dbReference>
<dbReference type="AlphaFoldDB" id="A0A965LL41"/>
<evidence type="ECO:0000259" key="1">
    <source>
        <dbReference type="Pfam" id="PF00534"/>
    </source>
</evidence>
<proteinExistence type="predicted"/>
<dbReference type="GO" id="GO:0016757">
    <property type="term" value="F:glycosyltransferase activity"/>
    <property type="evidence" value="ECO:0007669"/>
    <property type="project" value="InterPro"/>
</dbReference>
<protein>
    <submittedName>
        <fullName evidence="2">Glycosyltransferase</fullName>
    </submittedName>
</protein>
<dbReference type="InterPro" id="IPR001296">
    <property type="entry name" value="Glyco_trans_1"/>
</dbReference>
<sequence length="304" mass="34627">MAPDHDIVQLYGLEAAKGALLPSKTPFVAFEHSTMRTLPFENTVQGRLLNLAYRTADACVITNPDVVSSARRLGLKDYRFIPHPIDETKYSPPPNGTETALRKQLRQATGAELLFLCPTRHEWSNAFDSKRSDRVLRAFATYIRNPDHPRAALILCRWGRDVRASEALIDELGIKSHVVWKAPMHKIRLRDHYQACDVVLDQFHEAVGTFGTVTAEGLSCALPVIMYFNPAVHEWCLPEMPPIQSALTEEEIASRLSELAMDAPRRHAIGRASREWIIRWHGWERCARDHQRLHRDVLNSRVQT</sequence>
<dbReference type="CDD" id="cd03801">
    <property type="entry name" value="GT4_PimA-like"/>
    <property type="match status" value="1"/>
</dbReference>
<dbReference type="PANTHER" id="PTHR45947:SF3">
    <property type="entry name" value="SULFOQUINOVOSYL TRANSFERASE SQD2"/>
    <property type="match status" value="1"/>
</dbReference>
<comment type="caution">
    <text evidence="2">The sequence shown here is derived from an EMBL/GenBank/DDBJ whole genome shotgun (WGS) entry which is preliminary data.</text>
</comment>
<dbReference type="InterPro" id="IPR050194">
    <property type="entry name" value="Glycosyltransferase_grp1"/>
</dbReference>
<reference evidence="2" key="1">
    <citation type="submission" date="2018-10" db="EMBL/GenBank/DDBJ databases">
        <title>Iterative Subtractive Binning of Freshwater Chronoseries Metagenomes Recovers Nearly Complete Genomes from over Four Hundred Novel Species.</title>
        <authorList>
            <person name="Rodriguez-R L.M."/>
            <person name="Tsementzi D."/>
            <person name="Luo C."/>
            <person name="Konstantinidis K.T."/>
        </authorList>
    </citation>
    <scope>NUCLEOTIDE SEQUENCE</scope>
    <source>
        <strain evidence="2">WB5_2A_028</strain>
    </source>
</reference>
<dbReference type="Gene3D" id="3.40.50.2000">
    <property type="entry name" value="Glycogen Phosphorylase B"/>
    <property type="match status" value="2"/>
</dbReference>
<dbReference type="Pfam" id="PF00534">
    <property type="entry name" value="Glycos_transf_1"/>
    <property type="match status" value="1"/>
</dbReference>